<dbReference type="EMBL" id="JBBPBN010000023">
    <property type="protein sequence ID" value="KAK9011685.1"/>
    <property type="molecule type" value="Genomic_DNA"/>
</dbReference>
<reference evidence="2 3" key="1">
    <citation type="journal article" date="2024" name="G3 (Bethesda)">
        <title>Genome assembly of Hibiscus sabdariffa L. provides insights into metabolisms of medicinal natural products.</title>
        <authorList>
            <person name="Kim T."/>
        </authorList>
    </citation>
    <scope>NUCLEOTIDE SEQUENCE [LARGE SCALE GENOMIC DNA]</scope>
    <source>
        <strain evidence="2">TK-2024</strain>
        <tissue evidence="2">Old leaves</tissue>
    </source>
</reference>
<evidence type="ECO:0000313" key="3">
    <source>
        <dbReference type="Proteomes" id="UP001396334"/>
    </source>
</evidence>
<evidence type="ECO:0000256" key="1">
    <source>
        <dbReference type="SAM" id="MobiDB-lite"/>
    </source>
</evidence>
<dbReference type="Proteomes" id="UP001396334">
    <property type="component" value="Unassembled WGS sequence"/>
</dbReference>
<sequence>MIKENKDAGLNWGIDSDEGIDSSKCDKNEKRDPDEGLIPLGRQWLTSIFLSHKISRRTDATPKDGNKLTKSLSVLKKLNSFNNKQSYSPTSTSEVAISDTVYNNNNEESFANLHPVYIGKSRR</sequence>
<name>A0ABR2RFF6_9ROSI</name>
<comment type="caution">
    <text evidence="2">The sequence shown here is derived from an EMBL/GenBank/DDBJ whole genome shotgun (WGS) entry which is preliminary data.</text>
</comment>
<keyword evidence="3" id="KW-1185">Reference proteome</keyword>
<proteinExistence type="predicted"/>
<protein>
    <submittedName>
        <fullName evidence="2">Uncharacterized protein</fullName>
    </submittedName>
</protein>
<gene>
    <name evidence="2" type="ORF">V6N11_044530</name>
</gene>
<evidence type="ECO:0000313" key="2">
    <source>
        <dbReference type="EMBL" id="KAK9011685.1"/>
    </source>
</evidence>
<feature type="compositionally biased region" description="Basic and acidic residues" evidence="1">
    <location>
        <begin position="21"/>
        <end position="34"/>
    </location>
</feature>
<accession>A0ABR2RFF6</accession>
<organism evidence="2 3">
    <name type="scientific">Hibiscus sabdariffa</name>
    <name type="common">roselle</name>
    <dbReference type="NCBI Taxonomy" id="183260"/>
    <lineage>
        <taxon>Eukaryota</taxon>
        <taxon>Viridiplantae</taxon>
        <taxon>Streptophyta</taxon>
        <taxon>Embryophyta</taxon>
        <taxon>Tracheophyta</taxon>
        <taxon>Spermatophyta</taxon>
        <taxon>Magnoliopsida</taxon>
        <taxon>eudicotyledons</taxon>
        <taxon>Gunneridae</taxon>
        <taxon>Pentapetalae</taxon>
        <taxon>rosids</taxon>
        <taxon>malvids</taxon>
        <taxon>Malvales</taxon>
        <taxon>Malvaceae</taxon>
        <taxon>Malvoideae</taxon>
        <taxon>Hibiscus</taxon>
    </lineage>
</organism>
<feature type="region of interest" description="Disordered" evidence="1">
    <location>
        <begin position="1"/>
        <end position="36"/>
    </location>
</feature>